<evidence type="ECO:0000256" key="1">
    <source>
        <dbReference type="SAM" id="MobiDB-lite"/>
    </source>
</evidence>
<dbReference type="AlphaFoldDB" id="A2G428"/>
<dbReference type="VEuPathDB" id="TrichDB:TVAG_318180"/>
<keyword evidence="2" id="KW-1133">Transmembrane helix</keyword>
<keyword evidence="4" id="KW-1185">Reference proteome</keyword>
<gene>
    <name evidence="3" type="ORF">TVAG_318180</name>
</gene>
<feature type="region of interest" description="Disordered" evidence="1">
    <location>
        <begin position="1"/>
        <end position="42"/>
    </location>
</feature>
<reference evidence="3" key="2">
    <citation type="journal article" date="2007" name="Science">
        <title>Draft genome sequence of the sexually transmitted pathogen Trichomonas vaginalis.</title>
        <authorList>
            <person name="Carlton J.M."/>
            <person name="Hirt R.P."/>
            <person name="Silva J.C."/>
            <person name="Delcher A.L."/>
            <person name="Schatz M."/>
            <person name="Zhao Q."/>
            <person name="Wortman J.R."/>
            <person name="Bidwell S.L."/>
            <person name="Alsmark U.C.M."/>
            <person name="Besteiro S."/>
            <person name="Sicheritz-Ponten T."/>
            <person name="Noel C.J."/>
            <person name="Dacks J.B."/>
            <person name="Foster P.G."/>
            <person name="Simillion C."/>
            <person name="Van de Peer Y."/>
            <person name="Miranda-Saavedra D."/>
            <person name="Barton G.J."/>
            <person name="Westrop G.D."/>
            <person name="Mueller S."/>
            <person name="Dessi D."/>
            <person name="Fiori P.L."/>
            <person name="Ren Q."/>
            <person name="Paulsen I."/>
            <person name="Zhang H."/>
            <person name="Bastida-Corcuera F.D."/>
            <person name="Simoes-Barbosa A."/>
            <person name="Brown M.T."/>
            <person name="Hayes R.D."/>
            <person name="Mukherjee M."/>
            <person name="Okumura C.Y."/>
            <person name="Schneider R."/>
            <person name="Smith A.J."/>
            <person name="Vanacova S."/>
            <person name="Villalvazo M."/>
            <person name="Haas B.J."/>
            <person name="Pertea M."/>
            <person name="Feldblyum T.V."/>
            <person name="Utterback T.R."/>
            <person name="Shu C.L."/>
            <person name="Osoegawa K."/>
            <person name="de Jong P.J."/>
            <person name="Hrdy I."/>
            <person name="Horvathova L."/>
            <person name="Zubacova Z."/>
            <person name="Dolezal P."/>
            <person name="Malik S.B."/>
            <person name="Logsdon J.M. Jr."/>
            <person name="Henze K."/>
            <person name="Gupta A."/>
            <person name="Wang C.C."/>
            <person name="Dunne R.L."/>
            <person name="Upcroft J.A."/>
            <person name="Upcroft P."/>
            <person name="White O."/>
            <person name="Salzberg S.L."/>
            <person name="Tang P."/>
            <person name="Chiu C.-H."/>
            <person name="Lee Y.-S."/>
            <person name="Embley T.M."/>
            <person name="Coombs G.H."/>
            <person name="Mottram J.C."/>
            <person name="Tachezy J."/>
            <person name="Fraser-Liggett C.M."/>
            <person name="Johnson P.J."/>
        </authorList>
    </citation>
    <scope>NUCLEOTIDE SEQUENCE [LARGE SCALE GENOMIC DNA]</scope>
    <source>
        <strain evidence="3">G3</strain>
    </source>
</reference>
<dbReference type="SMR" id="A2G428"/>
<protein>
    <submittedName>
        <fullName evidence="3">Uncharacterized protein</fullName>
    </submittedName>
</protein>
<dbReference type="EMBL" id="DS114356">
    <property type="protein sequence ID" value="EAX88093.1"/>
    <property type="molecule type" value="Genomic_DNA"/>
</dbReference>
<dbReference type="Proteomes" id="UP000001542">
    <property type="component" value="Unassembled WGS sequence"/>
</dbReference>
<proteinExistence type="predicted"/>
<accession>A2G428</accession>
<evidence type="ECO:0000313" key="4">
    <source>
        <dbReference type="Proteomes" id="UP000001542"/>
    </source>
</evidence>
<name>A2G428_TRIV3</name>
<dbReference type="InParanoid" id="A2G428"/>
<reference evidence="3" key="1">
    <citation type="submission" date="2006-10" db="EMBL/GenBank/DDBJ databases">
        <authorList>
            <person name="Amadeo P."/>
            <person name="Zhao Q."/>
            <person name="Wortman J."/>
            <person name="Fraser-Liggett C."/>
            <person name="Carlton J."/>
        </authorList>
    </citation>
    <scope>NUCLEOTIDE SEQUENCE</scope>
    <source>
        <strain evidence="3">G3</strain>
    </source>
</reference>
<sequence>MKKDDKNIMDNSMNNVKSSTTSNSSGIEFMPTSVDNESEEQVGGRIIKQSKVRILLNRNIKDSTPTQSRWVIISSLLTFSIGVVILIAFYFTQSNSLNFRIV</sequence>
<feature type="transmembrane region" description="Helical" evidence="2">
    <location>
        <begin position="70"/>
        <end position="91"/>
    </location>
</feature>
<evidence type="ECO:0000313" key="3">
    <source>
        <dbReference type="EMBL" id="EAX88093.1"/>
    </source>
</evidence>
<keyword evidence="2" id="KW-0812">Transmembrane</keyword>
<keyword evidence="2" id="KW-0472">Membrane</keyword>
<dbReference type="VEuPathDB" id="TrichDB:TVAGG3_0790730"/>
<feature type="compositionally biased region" description="Low complexity" evidence="1">
    <location>
        <begin position="11"/>
        <end position="25"/>
    </location>
</feature>
<organism evidence="3 4">
    <name type="scientific">Trichomonas vaginalis (strain ATCC PRA-98 / G3)</name>
    <dbReference type="NCBI Taxonomy" id="412133"/>
    <lineage>
        <taxon>Eukaryota</taxon>
        <taxon>Metamonada</taxon>
        <taxon>Parabasalia</taxon>
        <taxon>Trichomonadida</taxon>
        <taxon>Trichomonadidae</taxon>
        <taxon>Trichomonas</taxon>
    </lineage>
</organism>
<evidence type="ECO:0000256" key="2">
    <source>
        <dbReference type="SAM" id="Phobius"/>
    </source>
</evidence>